<dbReference type="Proteomes" id="UP000195953">
    <property type="component" value="Chromosome 1"/>
</dbReference>
<dbReference type="InterPro" id="IPR018958">
    <property type="entry name" value="Knr4/Smi1-like_dom"/>
</dbReference>
<accession>A0A1Y6HLA9</accession>
<proteinExistence type="predicted"/>
<protein>
    <recommendedName>
        <fullName evidence="1">Knr4/Smi1-like domain-containing protein</fullName>
    </recommendedName>
</protein>
<organism evidence="2 3">
    <name type="scientific">Xanthomonas fragariae</name>
    <dbReference type="NCBI Taxonomy" id="48664"/>
    <lineage>
        <taxon>Bacteria</taxon>
        <taxon>Pseudomonadati</taxon>
        <taxon>Pseudomonadota</taxon>
        <taxon>Gammaproteobacteria</taxon>
        <taxon>Lysobacterales</taxon>
        <taxon>Lysobacteraceae</taxon>
        <taxon>Xanthomonas</taxon>
    </lineage>
</organism>
<dbReference type="InterPro" id="IPR037883">
    <property type="entry name" value="Knr4/Smi1-like_sf"/>
</dbReference>
<evidence type="ECO:0000313" key="2">
    <source>
        <dbReference type="EMBL" id="SMR02203.1"/>
    </source>
</evidence>
<evidence type="ECO:0000259" key="1">
    <source>
        <dbReference type="Pfam" id="PF09346"/>
    </source>
</evidence>
<dbReference type="EMBL" id="LT853885">
    <property type="protein sequence ID" value="SMR02203.1"/>
    <property type="molecule type" value="Genomic_DNA"/>
</dbReference>
<dbReference type="Gene3D" id="3.40.1580.10">
    <property type="entry name" value="SMI1/KNR4-like"/>
    <property type="match status" value="1"/>
</dbReference>
<dbReference type="SUPFAM" id="SSF160631">
    <property type="entry name" value="SMI1/KNR4-like"/>
    <property type="match status" value="1"/>
</dbReference>
<name>A0A1Y6HLA9_9XANT</name>
<reference evidence="2 3" key="1">
    <citation type="submission" date="2017-05" db="EMBL/GenBank/DDBJ databases">
        <authorList>
            <person name="Song R."/>
            <person name="Chenine A.L."/>
            <person name="Ruprecht R.M."/>
        </authorList>
    </citation>
    <scope>NUCLEOTIDE SEQUENCE [LARGE SCALE GENOMIC DNA]</scope>
    <source>
        <strain evidence="2">PD5205</strain>
    </source>
</reference>
<dbReference type="Pfam" id="PF09346">
    <property type="entry name" value="SMI1_KNR4"/>
    <property type="match status" value="1"/>
</dbReference>
<sequence length="68" mass="7801">MLTFKTPGARLDKKRINQLEVTLGSVLPDDYRSFLRRCNSGHRPIPDMLEYAGLDTVRSLTSIADFFR</sequence>
<feature type="domain" description="Knr4/Smi1-like" evidence="1">
    <location>
        <begin position="12"/>
        <end position="64"/>
    </location>
</feature>
<gene>
    <name evidence="2" type="ORF">PD5205_00884</name>
</gene>
<evidence type="ECO:0000313" key="3">
    <source>
        <dbReference type="Proteomes" id="UP000195953"/>
    </source>
</evidence>
<dbReference type="RefSeq" id="WP_002812003.1">
    <property type="nucleotide sequence ID" value="NZ_CP016830.1"/>
</dbReference>
<dbReference type="AlphaFoldDB" id="A0A1Y6HLA9"/>